<dbReference type="EMBL" id="KK121315">
    <property type="protein sequence ID" value="KFM80209.1"/>
    <property type="molecule type" value="Genomic_DNA"/>
</dbReference>
<dbReference type="GO" id="GO:0040029">
    <property type="term" value="P:epigenetic regulation of gene expression"/>
    <property type="evidence" value="ECO:0007669"/>
    <property type="project" value="InterPro"/>
</dbReference>
<dbReference type="GO" id="GO:0045944">
    <property type="term" value="P:positive regulation of transcription by RNA polymerase II"/>
    <property type="evidence" value="ECO:0007669"/>
    <property type="project" value="TreeGrafter"/>
</dbReference>
<protein>
    <recommendedName>
        <fullName evidence="5">Methylcytosine dioxygenase TET</fullName>
        <ecNumber evidence="5">1.14.11.80</ecNumber>
    </recommendedName>
</protein>
<comment type="cofactor">
    <cofactor evidence="5">
        <name>Zn(2+)</name>
        <dbReference type="ChEBI" id="CHEBI:29105"/>
    </cofactor>
    <text evidence="5">The zinc ions have a structural role.</text>
</comment>
<feature type="non-terminal residue" evidence="7">
    <location>
        <position position="175"/>
    </location>
</feature>
<evidence type="ECO:0000256" key="4">
    <source>
        <dbReference type="ARBA" id="ARBA00023004"/>
    </source>
</evidence>
<comment type="catalytic activity">
    <reaction evidence="5">
        <text>a 5-formyl-2'-deoxycytidine in DNA + 2-oxoglutarate + O2 = a 5-carboxyl-2'-deoxycytidine in DNA + succinate + CO2 + H(+)</text>
        <dbReference type="Rhea" id="RHEA:53832"/>
        <dbReference type="Rhea" id="RHEA-COMP:13656"/>
        <dbReference type="Rhea" id="RHEA-COMP:13657"/>
        <dbReference type="ChEBI" id="CHEBI:15378"/>
        <dbReference type="ChEBI" id="CHEBI:15379"/>
        <dbReference type="ChEBI" id="CHEBI:16526"/>
        <dbReference type="ChEBI" id="CHEBI:16810"/>
        <dbReference type="ChEBI" id="CHEBI:30031"/>
        <dbReference type="ChEBI" id="CHEBI:137731"/>
        <dbReference type="ChEBI" id="CHEBI:137732"/>
        <dbReference type="EC" id="1.14.11.80"/>
    </reaction>
</comment>
<keyword evidence="3 5" id="KW-0560">Oxidoreductase</keyword>
<sequence>MECRSGEKGNAIRIEKLLYSGKEGKTSQGCPLAKWVIRRSGPEEKLLTVIRHRPGHTCTTAYIVIALVAWEGVSQPVADMLYQTVVYKTVNFGIPTQRKCGTNEMRTCACQGLDSETCGASFSFGCSWSMYYNGCKFARSKNARKFKLTERDEEKELEEKLQTLATDVAHLYKRI</sequence>
<dbReference type="InterPro" id="IPR024779">
    <property type="entry name" value="2OGFeDO_JBP1/TET_oxygenase_dom"/>
</dbReference>
<keyword evidence="2 5" id="KW-0223">Dioxygenase</keyword>
<comment type="catalytic activity">
    <reaction evidence="5">
        <text>a 5-methyl-2'-deoxycytidine in DNA + 2-oxoglutarate + O2 = a 5-hydroxymethyl-2'-deoxycytidine in DNA + succinate + CO2</text>
        <dbReference type="Rhea" id="RHEA:52636"/>
        <dbReference type="Rhea" id="RHEA-COMP:11370"/>
        <dbReference type="Rhea" id="RHEA-COMP:13315"/>
        <dbReference type="ChEBI" id="CHEBI:15379"/>
        <dbReference type="ChEBI" id="CHEBI:16526"/>
        <dbReference type="ChEBI" id="CHEBI:16810"/>
        <dbReference type="ChEBI" id="CHEBI:30031"/>
        <dbReference type="ChEBI" id="CHEBI:85454"/>
        <dbReference type="ChEBI" id="CHEBI:136731"/>
        <dbReference type="EC" id="1.14.11.80"/>
    </reaction>
</comment>
<reference evidence="7 8" key="1">
    <citation type="submission" date="2013-11" db="EMBL/GenBank/DDBJ databases">
        <title>Genome sequencing of Stegodyphus mimosarum.</title>
        <authorList>
            <person name="Bechsgaard J."/>
        </authorList>
    </citation>
    <scope>NUCLEOTIDE SEQUENCE [LARGE SCALE GENOMIC DNA]</scope>
</reference>
<keyword evidence="5" id="KW-0862">Zinc</keyword>
<evidence type="ECO:0000313" key="8">
    <source>
        <dbReference type="Proteomes" id="UP000054359"/>
    </source>
</evidence>
<accession>A0A087US70</accession>
<proteinExistence type="inferred from homology"/>
<comment type="similarity">
    <text evidence="5">Belongs to the TET family.</text>
</comment>
<dbReference type="GO" id="GO:0141166">
    <property type="term" value="P:chromosomal 5-methylcytosine DNA demethylation pathway"/>
    <property type="evidence" value="ECO:0007669"/>
    <property type="project" value="UniProtKB-UniRule"/>
</dbReference>
<name>A0A087US70_STEMI</name>
<organism evidence="7 8">
    <name type="scientific">Stegodyphus mimosarum</name>
    <name type="common">African social velvet spider</name>
    <dbReference type="NCBI Taxonomy" id="407821"/>
    <lineage>
        <taxon>Eukaryota</taxon>
        <taxon>Metazoa</taxon>
        <taxon>Ecdysozoa</taxon>
        <taxon>Arthropoda</taxon>
        <taxon>Chelicerata</taxon>
        <taxon>Arachnida</taxon>
        <taxon>Araneae</taxon>
        <taxon>Araneomorphae</taxon>
        <taxon>Entelegynae</taxon>
        <taxon>Eresoidea</taxon>
        <taxon>Eresidae</taxon>
        <taxon>Stegodyphus</taxon>
    </lineage>
</organism>
<feature type="domain" description="2OGFeDO JBP1/TET oxygenase" evidence="6">
    <location>
        <begin position="127"/>
        <end position="174"/>
    </location>
</feature>
<evidence type="ECO:0000256" key="3">
    <source>
        <dbReference type="ARBA" id="ARBA00023002"/>
    </source>
</evidence>
<keyword evidence="1 5" id="KW-0479">Metal-binding</keyword>
<dbReference type="Pfam" id="PF12851">
    <property type="entry name" value="Tet_JBP"/>
    <property type="match status" value="1"/>
</dbReference>
<dbReference type="STRING" id="407821.A0A087US70"/>
<comment type="cofactor">
    <cofactor evidence="5">
        <name>Fe(2+)</name>
        <dbReference type="ChEBI" id="CHEBI:29033"/>
    </cofactor>
    <text evidence="5">Binds 1 Fe(2+) ion per subunit.</text>
</comment>
<dbReference type="InterPro" id="IPR040175">
    <property type="entry name" value="TET1/2/3"/>
</dbReference>
<dbReference type="GO" id="GO:0008270">
    <property type="term" value="F:zinc ion binding"/>
    <property type="evidence" value="ECO:0007669"/>
    <property type="project" value="UniProtKB-UniRule"/>
</dbReference>
<dbReference type="PANTHER" id="PTHR23358:SF6">
    <property type="entry name" value="METHYLCYTOSINE DIOXYGENASE TET"/>
    <property type="match status" value="1"/>
</dbReference>
<evidence type="ECO:0000259" key="6">
    <source>
        <dbReference type="Pfam" id="PF12851"/>
    </source>
</evidence>
<keyword evidence="4 5" id="KW-0408">Iron</keyword>
<dbReference type="EC" id="1.14.11.80" evidence="5"/>
<gene>
    <name evidence="7" type="ORF">X975_05148</name>
</gene>
<evidence type="ECO:0000313" key="7">
    <source>
        <dbReference type="EMBL" id="KFM80209.1"/>
    </source>
</evidence>
<dbReference type="PANTHER" id="PTHR23358">
    <property type="entry name" value="METHYLCYTOSINE DIOXYGENASE TET"/>
    <property type="match status" value="1"/>
</dbReference>
<dbReference type="OrthoDB" id="6434601at2759"/>
<dbReference type="GO" id="GO:0070579">
    <property type="term" value="F:DNA 5-methylcytosine dioxygenase activity"/>
    <property type="evidence" value="ECO:0007669"/>
    <property type="project" value="UniProtKB-UniRule"/>
</dbReference>
<dbReference type="AlphaFoldDB" id="A0A087US70"/>
<dbReference type="GO" id="GO:0005634">
    <property type="term" value="C:nucleus"/>
    <property type="evidence" value="ECO:0007669"/>
    <property type="project" value="UniProtKB-UniRule"/>
</dbReference>
<comment type="function">
    <text evidence="5">Dioxygenase that catalyzes the conversion of the modified genomic base 5-methylcytosine (5mC) into 5-hydroxymethylcytosine (5hmC) and plays a key role in epigenetic chromatin reprogramming during embryonic development.</text>
</comment>
<evidence type="ECO:0000256" key="5">
    <source>
        <dbReference type="RuleBase" id="RU367064"/>
    </source>
</evidence>
<comment type="catalytic activity">
    <reaction evidence="5">
        <text>a 5-hydroxymethyl-2'-deoxycytidine in DNA + 2-oxoglutarate + O2 = a 5-formyl-2'-deoxycytidine in DNA + succinate + CO2 + H2O</text>
        <dbReference type="Rhea" id="RHEA:53828"/>
        <dbReference type="Rhea" id="RHEA-COMP:13315"/>
        <dbReference type="Rhea" id="RHEA-COMP:13656"/>
        <dbReference type="ChEBI" id="CHEBI:15377"/>
        <dbReference type="ChEBI" id="CHEBI:15379"/>
        <dbReference type="ChEBI" id="CHEBI:16526"/>
        <dbReference type="ChEBI" id="CHEBI:16810"/>
        <dbReference type="ChEBI" id="CHEBI:30031"/>
        <dbReference type="ChEBI" id="CHEBI:136731"/>
        <dbReference type="ChEBI" id="CHEBI:137731"/>
        <dbReference type="EC" id="1.14.11.80"/>
    </reaction>
</comment>
<dbReference type="Proteomes" id="UP000054359">
    <property type="component" value="Unassembled WGS sequence"/>
</dbReference>
<evidence type="ECO:0000256" key="2">
    <source>
        <dbReference type="ARBA" id="ARBA00022964"/>
    </source>
</evidence>
<keyword evidence="8" id="KW-1185">Reference proteome</keyword>
<evidence type="ECO:0000256" key="1">
    <source>
        <dbReference type="ARBA" id="ARBA00022723"/>
    </source>
</evidence>